<keyword evidence="5 9" id="KW-0472">Membrane</keyword>
<dbReference type="SMART" id="SM00194">
    <property type="entry name" value="PTPc"/>
    <property type="match status" value="1"/>
</dbReference>
<dbReference type="WBParaSite" id="ACRNAN_scaffold8651.g8408.t2">
    <property type="protein sequence ID" value="ACRNAN_scaffold8651.g8408.t2"/>
    <property type="gene ID" value="ACRNAN_scaffold8651.g8408"/>
</dbReference>
<dbReference type="InterPro" id="IPR029021">
    <property type="entry name" value="Prot-tyrosine_phosphatase-like"/>
</dbReference>
<keyword evidence="6" id="KW-0325">Glycoprotein</keyword>
<evidence type="ECO:0000313" key="13">
    <source>
        <dbReference type="WBParaSite" id="ACRNAN_scaffold8651.g8408.t2"/>
    </source>
</evidence>
<sequence>MTGRSGVRLSLPSKRCSLDQELCDENESCIPDGLFGQCYSDSASVSPLLIGEPLNEIQQEVLRAELERLAANGLDWPDATAQCVLAYFKLSVAYDLAYDPNFCNVRNPTNVWALIQRVQTTLGEQPLVQVENIPNQELLENSIVDEPLLDEIPIVVVENDDLPESELLTLPEPIKDEKAGNQTSKNDIKRASNATQSTDEKVAEDSVSEDEMNKIISEIAELQDQQDVPELVVEESLEAPLSSDEQNQLNQYVTAVLNDQDPTIKELQPQQMRKLFTFVEAIQNALDEEQQLKQGSAPEVEEVVPLTSVANQQQLLLKKDTEKFNNADMGLANTVHKIVKGDIQRVEGNRVYLKVNQNEIREDELYKLIAYLDKKIAEPNNLYFDEFQYDDGQLSFRVSRFDSPKMGLHKNEKRVDSASGVAQAVYKRRKDIQTLSGVEVDETGIGSGFDVVPVEKNERDWLFFPILFICAFTITTLLSVLAVHLVKNRRRTYRENLPEVIDTIEGGSGKATFAYEELCRQRNRMSIHDAAVGAPSKTSSTSSWYSPDENLLQSELDISTGHIILGFLTEHLERPEKIEEQWNSVANYVNTRGETTIATSAENLSKNRDKTVLPYDENVVTLQPANGDLTQGLQYINASKIHDSDLRHVAYIATQAPLQDTIAEFWQMVWEQGIALIVNLCTQDDFKNNKCDRYWPEEGAKSYGSYEIHLVSEHIWSEDYMVRSFYLKNLHTNETRTVTQFHYISWPESGVPASNKSLLEFRRKVNRSYRGKASPVLVHCSNGSDRTGTYILTDMVVNRIAKGIKELNIAGTVEFLRDQRMKCCQNIEQFKLVYGCVADEVTSLLKNLQH</sequence>
<feature type="transmembrane region" description="Helical" evidence="9">
    <location>
        <begin position="461"/>
        <end position="486"/>
    </location>
</feature>
<evidence type="ECO:0000256" key="9">
    <source>
        <dbReference type="SAM" id="Phobius"/>
    </source>
</evidence>
<keyword evidence="12" id="KW-1185">Reference proteome</keyword>
<dbReference type="InterPro" id="IPR016130">
    <property type="entry name" value="Tyr_Pase_AS"/>
</dbReference>
<evidence type="ECO:0000256" key="2">
    <source>
        <dbReference type="ARBA" id="ARBA00022692"/>
    </source>
</evidence>
<dbReference type="Proteomes" id="UP000887540">
    <property type="component" value="Unplaced"/>
</dbReference>
<dbReference type="PRINTS" id="PR00700">
    <property type="entry name" value="PRTYPHPHTASE"/>
</dbReference>
<dbReference type="InterPro" id="IPR003595">
    <property type="entry name" value="Tyr_Pase_cat"/>
</dbReference>
<dbReference type="PANTHER" id="PTHR46106">
    <property type="entry name" value="IA-2 PROTEIN TYROSINE PHOSPHATASE, ISOFORM C"/>
    <property type="match status" value="1"/>
</dbReference>
<organism evidence="12 13">
    <name type="scientific">Acrobeloides nanus</name>
    <dbReference type="NCBI Taxonomy" id="290746"/>
    <lineage>
        <taxon>Eukaryota</taxon>
        <taxon>Metazoa</taxon>
        <taxon>Ecdysozoa</taxon>
        <taxon>Nematoda</taxon>
        <taxon>Chromadorea</taxon>
        <taxon>Rhabditida</taxon>
        <taxon>Tylenchina</taxon>
        <taxon>Cephalobomorpha</taxon>
        <taxon>Cephaloboidea</taxon>
        <taxon>Cephalobidae</taxon>
        <taxon>Acrobeloides</taxon>
    </lineage>
</organism>
<dbReference type="PROSITE" id="PS00383">
    <property type="entry name" value="TYR_PHOSPHATASE_1"/>
    <property type="match status" value="1"/>
</dbReference>
<feature type="region of interest" description="Disordered" evidence="8">
    <location>
        <begin position="168"/>
        <end position="209"/>
    </location>
</feature>
<dbReference type="Pfam" id="PF00102">
    <property type="entry name" value="Y_phosphatase"/>
    <property type="match status" value="1"/>
</dbReference>
<evidence type="ECO:0000256" key="1">
    <source>
        <dbReference type="ARBA" id="ARBA00004358"/>
    </source>
</evidence>
<evidence type="ECO:0000256" key="6">
    <source>
        <dbReference type="ARBA" id="ARBA00023180"/>
    </source>
</evidence>
<evidence type="ECO:0000256" key="7">
    <source>
        <dbReference type="ARBA" id="ARBA00023329"/>
    </source>
</evidence>
<evidence type="ECO:0000259" key="10">
    <source>
        <dbReference type="PROSITE" id="PS50055"/>
    </source>
</evidence>
<dbReference type="GO" id="GO:0045202">
    <property type="term" value="C:synapse"/>
    <property type="evidence" value="ECO:0007669"/>
    <property type="project" value="TreeGrafter"/>
</dbReference>
<accession>A0A914EIN5</accession>
<reference evidence="13" key="1">
    <citation type="submission" date="2022-11" db="UniProtKB">
        <authorList>
            <consortium name="WormBaseParasite"/>
        </authorList>
    </citation>
    <scope>IDENTIFICATION</scope>
</reference>
<dbReference type="GO" id="GO:0004725">
    <property type="term" value="F:protein tyrosine phosphatase activity"/>
    <property type="evidence" value="ECO:0007669"/>
    <property type="project" value="InterPro"/>
</dbReference>
<dbReference type="GO" id="GO:0051046">
    <property type="term" value="P:regulation of secretion"/>
    <property type="evidence" value="ECO:0007669"/>
    <property type="project" value="TreeGrafter"/>
</dbReference>
<feature type="domain" description="Tyrosine-protein phosphatase" evidence="10">
    <location>
        <begin position="578"/>
        <end position="840"/>
    </location>
</feature>
<feature type="domain" description="Tyrosine specific protein phosphatases" evidence="11">
    <location>
        <begin position="756"/>
        <end position="831"/>
    </location>
</feature>
<dbReference type="InterPro" id="IPR000387">
    <property type="entry name" value="Tyr_Pase_dom"/>
</dbReference>
<dbReference type="AlphaFoldDB" id="A0A914EIN5"/>
<dbReference type="InterPro" id="IPR000242">
    <property type="entry name" value="PTP_cat"/>
</dbReference>
<dbReference type="SMART" id="SM00404">
    <property type="entry name" value="PTPc_motif"/>
    <property type="match status" value="1"/>
</dbReference>
<dbReference type="FunFam" id="3.90.190.10:FF:000017">
    <property type="entry name" value="receptor-type tyrosine-protein phosphatase-like N isoform X2"/>
    <property type="match status" value="1"/>
</dbReference>
<protein>
    <submittedName>
        <fullName evidence="13">Receptor-type tyrosine-protein phosphatase N2</fullName>
    </submittedName>
</protein>
<evidence type="ECO:0000256" key="5">
    <source>
        <dbReference type="ARBA" id="ARBA00023136"/>
    </source>
</evidence>
<name>A0A914EIN5_9BILA</name>
<proteinExistence type="predicted"/>
<dbReference type="PANTHER" id="PTHR46106:SF4">
    <property type="entry name" value="IA-2 PROTEIN TYROSINE PHOSPHATASE, ISOFORM C"/>
    <property type="match status" value="1"/>
</dbReference>
<keyword evidence="4 9" id="KW-1133">Transmembrane helix</keyword>
<evidence type="ECO:0000313" key="12">
    <source>
        <dbReference type="Proteomes" id="UP000887540"/>
    </source>
</evidence>
<dbReference type="SUPFAM" id="SSF52799">
    <property type="entry name" value="(Phosphotyrosine protein) phosphatases II"/>
    <property type="match status" value="1"/>
</dbReference>
<evidence type="ECO:0000256" key="8">
    <source>
        <dbReference type="SAM" id="MobiDB-lite"/>
    </source>
</evidence>
<comment type="subcellular location">
    <subcellularLocation>
        <location evidence="1">Cytoplasmic vesicle membrane</location>
        <topology evidence="1">Single-pass type I membrane protein</topology>
    </subcellularLocation>
</comment>
<dbReference type="PROSITE" id="PS50055">
    <property type="entry name" value="TYR_PHOSPHATASE_PTP"/>
    <property type="match status" value="1"/>
</dbReference>
<keyword evidence="7" id="KW-0968">Cytoplasmic vesicle</keyword>
<dbReference type="GO" id="GO:0030141">
    <property type="term" value="C:secretory granule"/>
    <property type="evidence" value="ECO:0007669"/>
    <property type="project" value="InterPro"/>
</dbReference>
<evidence type="ECO:0000256" key="4">
    <source>
        <dbReference type="ARBA" id="ARBA00022989"/>
    </source>
</evidence>
<evidence type="ECO:0000256" key="3">
    <source>
        <dbReference type="ARBA" id="ARBA00022729"/>
    </source>
</evidence>
<keyword evidence="2 9" id="KW-0812">Transmembrane</keyword>
<dbReference type="Gene3D" id="3.90.190.10">
    <property type="entry name" value="Protein tyrosine phosphatase superfamily"/>
    <property type="match status" value="1"/>
</dbReference>
<keyword evidence="3" id="KW-0732">Signal</keyword>
<evidence type="ECO:0000259" key="11">
    <source>
        <dbReference type="PROSITE" id="PS50056"/>
    </source>
</evidence>
<dbReference type="GO" id="GO:0030659">
    <property type="term" value="C:cytoplasmic vesicle membrane"/>
    <property type="evidence" value="ECO:0007669"/>
    <property type="project" value="UniProtKB-SubCell"/>
</dbReference>
<dbReference type="PROSITE" id="PS50056">
    <property type="entry name" value="TYR_PHOSPHATASE_2"/>
    <property type="match status" value="1"/>
</dbReference>
<dbReference type="InterPro" id="IPR033522">
    <property type="entry name" value="IA-2/IA-2_beta"/>
</dbReference>